<dbReference type="RefSeq" id="WP_386407632.1">
    <property type="nucleotide sequence ID" value="NZ_JBHTJH010000008.1"/>
</dbReference>
<evidence type="ECO:0000313" key="1">
    <source>
        <dbReference type="EMBL" id="MFD0862507.1"/>
    </source>
</evidence>
<accession>A0ABW3CZI2</accession>
<dbReference type="Proteomes" id="UP001596978">
    <property type="component" value="Unassembled WGS sequence"/>
</dbReference>
<protein>
    <submittedName>
        <fullName evidence="1">Uncharacterized protein</fullName>
    </submittedName>
</protein>
<keyword evidence="2" id="KW-1185">Reference proteome</keyword>
<sequence length="64" mass="7419">MKPEEAIGHIESLYPADSEYEDTAEIGIRLLTKAKRETMASWRDLPTNTLIRYAQLCIQKEDQH</sequence>
<dbReference type="EMBL" id="JBHTJH010000008">
    <property type="protein sequence ID" value="MFD0862507.1"/>
    <property type="molecule type" value="Genomic_DNA"/>
</dbReference>
<name>A0ABW3CZI2_9FLAO</name>
<evidence type="ECO:0000313" key="2">
    <source>
        <dbReference type="Proteomes" id="UP001596978"/>
    </source>
</evidence>
<proteinExistence type="predicted"/>
<organism evidence="1 2">
    <name type="scientific">Sungkyunkwania multivorans</name>
    <dbReference type="NCBI Taxonomy" id="1173618"/>
    <lineage>
        <taxon>Bacteria</taxon>
        <taxon>Pseudomonadati</taxon>
        <taxon>Bacteroidota</taxon>
        <taxon>Flavobacteriia</taxon>
        <taxon>Flavobacteriales</taxon>
        <taxon>Flavobacteriaceae</taxon>
        <taxon>Sungkyunkwania</taxon>
    </lineage>
</organism>
<gene>
    <name evidence="1" type="ORF">ACFQ1M_09835</name>
</gene>
<comment type="caution">
    <text evidence="1">The sequence shown here is derived from an EMBL/GenBank/DDBJ whole genome shotgun (WGS) entry which is preliminary data.</text>
</comment>
<reference evidence="2" key="1">
    <citation type="journal article" date="2019" name="Int. J. Syst. Evol. Microbiol.">
        <title>The Global Catalogue of Microorganisms (GCM) 10K type strain sequencing project: providing services to taxonomists for standard genome sequencing and annotation.</title>
        <authorList>
            <consortium name="The Broad Institute Genomics Platform"/>
            <consortium name="The Broad Institute Genome Sequencing Center for Infectious Disease"/>
            <person name="Wu L."/>
            <person name="Ma J."/>
        </authorList>
    </citation>
    <scope>NUCLEOTIDE SEQUENCE [LARGE SCALE GENOMIC DNA]</scope>
    <source>
        <strain evidence="2">CCUG 62952</strain>
    </source>
</reference>